<dbReference type="AlphaFoldDB" id="A0AAD2H6T4"/>
<protein>
    <submittedName>
        <fullName evidence="2">Uncharacterized protein</fullName>
    </submittedName>
</protein>
<dbReference type="Proteomes" id="UP001295794">
    <property type="component" value="Unassembled WGS sequence"/>
</dbReference>
<feature type="region of interest" description="Disordered" evidence="1">
    <location>
        <begin position="1"/>
        <end position="46"/>
    </location>
</feature>
<feature type="compositionally biased region" description="Polar residues" evidence="1">
    <location>
        <begin position="25"/>
        <end position="39"/>
    </location>
</feature>
<reference evidence="2" key="1">
    <citation type="submission" date="2023-11" db="EMBL/GenBank/DDBJ databases">
        <authorList>
            <person name="De Vega J J."/>
            <person name="De Vega J J."/>
        </authorList>
    </citation>
    <scope>NUCLEOTIDE SEQUENCE</scope>
</reference>
<name>A0AAD2H6T4_9AGAR</name>
<keyword evidence="3" id="KW-1185">Reference proteome</keyword>
<evidence type="ECO:0000313" key="2">
    <source>
        <dbReference type="EMBL" id="CAK5269956.1"/>
    </source>
</evidence>
<accession>A0AAD2H6T4</accession>
<evidence type="ECO:0000256" key="1">
    <source>
        <dbReference type="SAM" id="MobiDB-lite"/>
    </source>
</evidence>
<feature type="region of interest" description="Disordered" evidence="1">
    <location>
        <begin position="69"/>
        <end position="138"/>
    </location>
</feature>
<feature type="compositionally biased region" description="Polar residues" evidence="1">
    <location>
        <begin position="72"/>
        <end position="82"/>
    </location>
</feature>
<evidence type="ECO:0000313" key="3">
    <source>
        <dbReference type="Proteomes" id="UP001295794"/>
    </source>
</evidence>
<gene>
    <name evidence="2" type="ORF">MYCIT1_LOCUS14069</name>
</gene>
<dbReference type="EMBL" id="CAVNYO010000158">
    <property type="protein sequence ID" value="CAK5269956.1"/>
    <property type="molecule type" value="Genomic_DNA"/>
</dbReference>
<feature type="compositionally biased region" description="Basic and acidic residues" evidence="1">
    <location>
        <begin position="83"/>
        <end position="99"/>
    </location>
</feature>
<sequence length="138" mass="14930">MTIGMAAASHGNNTAPRTARKASISYRSNGNIVTSSPSGPSLERTKLDCTTRSRKPANEIDGLRDEIVPFDSPTTRISTNGQEPDRETRVVSEHSKEISSEPIHGITDSVTGSESQTLSNRCGVREENEEIVTPHDIP</sequence>
<comment type="caution">
    <text evidence="2">The sequence shown here is derived from an EMBL/GenBank/DDBJ whole genome shotgun (WGS) entry which is preliminary data.</text>
</comment>
<proteinExistence type="predicted"/>
<feature type="compositionally biased region" description="Polar residues" evidence="1">
    <location>
        <begin position="108"/>
        <end position="120"/>
    </location>
</feature>
<organism evidence="2 3">
    <name type="scientific">Mycena citricolor</name>
    <dbReference type="NCBI Taxonomy" id="2018698"/>
    <lineage>
        <taxon>Eukaryota</taxon>
        <taxon>Fungi</taxon>
        <taxon>Dikarya</taxon>
        <taxon>Basidiomycota</taxon>
        <taxon>Agaricomycotina</taxon>
        <taxon>Agaricomycetes</taxon>
        <taxon>Agaricomycetidae</taxon>
        <taxon>Agaricales</taxon>
        <taxon>Marasmiineae</taxon>
        <taxon>Mycenaceae</taxon>
        <taxon>Mycena</taxon>
    </lineage>
</organism>